<feature type="compositionally biased region" description="Basic residues" evidence="1">
    <location>
        <begin position="129"/>
        <end position="138"/>
    </location>
</feature>
<feature type="region of interest" description="Disordered" evidence="1">
    <location>
        <begin position="102"/>
        <end position="138"/>
    </location>
</feature>
<proteinExistence type="predicted"/>
<feature type="compositionally biased region" description="Pro residues" evidence="1">
    <location>
        <begin position="103"/>
        <end position="114"/>
    </location>
</feature>
<reference evidence="3" key="1">
    <citation type="submission" date="2025-08" db="UniProtKB">
        <authorList>
            <consortium name="RefSeq"/>
        </authorList>
    </citation>
    <scope>IDENTIFICATION</scope>
</reference>
<sequence length="336" mass="36081">MDGAWLGWLGSCPRELMRDTRPARAGGPLHANRRQLTKWLCPGKREVYQEVPSSWFSQKDLASLLAFSRARTLAFLPSSVQAPSSFLAFPSAGSRLGPRQCPRLPPSPARPAPAEPTSLTNLRLPAGRPRLRTPARAAPPKRLRGSFFAAAARLLDIRAFAALNYISHSPWAASGKNFGPRFVSSFPPKSSESGAAGTHGEEAPALWRTQGVGSRALRPVPARLCVCFGGHNEVGCTRGPEAATGAGCGTLRVTVVGGGVSAFLGEKSPEERKTLQNISKNQAQTYPRTRTDSIHISHHSRTEQAGSLCVRQPQSSEAGLPRVSTWRGWGQPPCQA</sequence>
<dbReference type="GeneID" id="107035140"/>
<dbReference type="AlphaFoldDB" id="A0A6J0B4E4"/>
<evidence type="ECO:0000313" key="3">
    <source>
        <dbReference type="RefSeq" id="XP_015107727.1"/>
    </source>
</evidence>
<gene>
    <name evidence="3" type="primary">LOC107035140</name>
</gene>
<evidence type="ECO:0000256" key="1">
    <source>
        <dbReference type="SAM" id="MobiDB-lite"/>
    </source>
</evidence>
<dbReference type="RefSeq" id="XP_015107727.1">
    <property type="nucleotide sequence ID" value="XM_015252241.3"/>
</dbReference>
<feature type="region of interest" description="Disordered" evidence="1">
    <location>
        <begin position="300"/>
        <end position="336"/>
    </location>
</feature>
<evidence type="ECO:0000313" key="2">
    <source>
        <dbReference type="Proteomes" id="UP001652581"/>
    </source>
</evidence>
<organism evidence="2 3">
    <name type="scientific">Vicugna pacos</name>
    <name type="common">Alpaca</name>
    <name type="synonym">Lama pacos</name>
    <dbReference type="NCBI Taxonomy" id="30538"/>
    <lineage>
        <taxon>Eukaryota</taxon>
        <taxon>Metazoa</taxon>
        <taxon>Chordata</taxon>
        <taxon>Craniata</taxon>
        <taxon>Vertebrata</taxon>
        <taxon>Euteleostomi</taxon>
        <taxon>Mammalia</taxon>
        <taxon>Eutheria</taxon>
        <taxon>Laurasiatheria</taxon>
        <taxon>Artiodactyla</taxon>
        <taxon>Tylopoda</taxon>
        <taxon>Camelidae</taxon>
        <taxon>Vicugna</taxon>
    </lineage>
</organism>
<dbReference type="InParanoid" id="A0A6J0B4E4"/>
<keyword evidence="2" id="KW-1185">Reference proteome</keyword>
<dbReference type="Proteomes" id="UP001652581">
    <property type="component" value="Chromosome 9"/>
</dbReference>
<name>A0A6J0B4E4_VICPA</name>
<dbReference type="KEGG" id="vpc:107035140"/>
<accession>A0A6J0B4E4</accession>
<protein>
    <submittedName>
        <fullName evidence="3">Uncharacterized protein</fullName>
    </submittedName>
</protein>